<name>A0ACC0WBU5_9STRA</name>
<evidence type="ECO:0000313" key="2">
    <source>
        <dbReference type="Proteomes" id="UP001163321"/>
    </source>
</evidence>
<comment type="caution">
    <text evidence="1">The sequence shown here is derived from an EMBL/GenBank/DDBJ whole genome shotgun (WGS) entry which is preliminary data.</text>
</comment>
<proteinExistence type="predicted"/>
<accession>A0ACC0WBU5</accession>
<evidence type="ECO:0000313" key="1">
    <source>
        <dbReference type="EMBL" id="KAI9915590.1"/>
    </source>
</evidence>
<dbReference type="Proteomes" id="UP001163321">
    <property type="component" value="Chromosome 3"/>
</dbReference>
<gene>
    <name evidence="1" type="ORF">PsorP6_007262</name>
</gene>
<reference evidence="1 2" key="1">
    <citation type="journal article" date="2022" name="bioRxiv">
        <title>The genome of the oomycete Peronosclerospora sorghi, a cosmopolitan pathogen of maize and sorghum, is inflated with dispersed pseudogenes.</title>
        <authorList>
            <person name="Fletcher K."/>
            <person name="Martin F."/>
            <person name="Isakeit T."/>
            <person name="Cavanaugh K."/>
            <person name="Magill C."/>
            <person name="Michelmore R."/>
        </authorList>
    </citation>
    <scope>NUCLEOTIDE SEQUENCE [LARGE SCALE GENOMIC DNA]</scope>
    <source>
        <strain evidence="1">P6</strain>
    </source>
</reference>
<dbReference type="EMBL" id="CM047582">
    <property type="protein sequence ID" value="KAI9915590.1"/>
    <property type="molecule type" value="Genomic_DNA"/>
</dbReference>
<keyword evidence="2" id="KW-1185">Reference proteome</keyword>
<sequence>MMDRNTILTDVARDCLLRFLLLRFRWLVTCSLVFEHLFSQSLVLSQLLETTRYLLYIGRIVLLRSKSVFYIFEWPGPFTSKDLALGSLLETYLHWTLTSDRMIG</sequence>
<organism evidence="1 2">
    <name type="scientific">Peronosclerospora sorghi</name>
    <dbReference type="NCBI Taxonomy" id="230839"/>
    <lineage>
        <taxon>Eukaryota</taxon>
        <taxon>Sar</taxon>
        <taxon>Stramenopiles</taxon>
        <taxon>Oomycota</taxon>
        <taxon>Peronosporomycetes</taxon>
        <taxon>Peronosporales</taxon>
        <taxon>Peronosporaceae</taxon>
        <taxon>Peronosclerospora</taxon>
    </lineage>
</organism>
<protein>
    <submittedName>
        <fullName evidence="1">Uncharacterized protein</fullName>
    </submittedName>
</protein>